<evidence type="ECO:0000256" key="4">
    <source>
        <dbReference type="ARBA" id="ARBA00013089"/>
    </source>
</evidence>
<keyword evidence="6 7" id="KW-0413">Isomerase</keyword>
<feature type="binding site" evidence="7 9">
    <location>
        <position position="131"/>
    </location>
    <ligand>
        <name>substrate</name>
    </ligand>
</feature>
<comment type="caution">
    <text evidence="11">The sequence shown here is derived from an EMBL/GenBank/DDBJ whole genome shotgun (WGS) entry which is preliminary data.</text>
</comment>
<sequence length="364" mass="39565">MARPTVAVIDRQALRDNFMLAQSLAPDSQSMPMVKANAYGHGAIEVCDALADMAPAFGVACIEEAIALRDAEVKQPILLLEGTFSKDEVAIAAQKDFWLMVENTDQKEAVLTASINRPVNVWLGIDTGMHRLGFRPEEINSHFNELKTSSNVAKTMVIASHFACADDLQSKATNEQLECFDQSVSSLDLSSGHTFSLANSAGILAWPESHRDWQRPGYMLYGNSPFSGVQENADQLKPVMTFESAVISVRHIAAGESVGYTANWTAQRASSIATITVGYGDGYPRQAPNGTPVLINGVRCPLVGRVSMDMITVDVTDLKSVNIGDKAILWGPQIPVNEVAAFCDTIGYELLTRMPARVPRLYID</sequence>
<feature type="modified residue" description="N6-(pyridoxal phosphate)lysine" evidence="7 8">
    <location>
        <position position="35"/>
    </location>
</feature>
<dbReference type="PANTHER" id="PTHR30511">
    <property type="entry name" value="ALANINE RACEMASE"/>
    <property type="match status" value="1"/>
</dbReference>
<feature type="active site" description="Proton acceptor; specific for D-alanine" evidence="7">
    <location>
        <position position="35"/>
    </location>
</feature>
<evidence type="ECO:0000313" key="11">
    <source>
        <dbReference type="EMBL" id="RZO19241.1"/>
    </source>
</evidence>
<evidence type="ECO:0000256" key="2">
    <source>
        <dbReference type="ARBA" id="ARBA00001933"/>
    </source>
</evidence>
<dbReference type="InterPro" id="IPR000821">
    <property type="entry name" value="Ala_racemase"/>
</dbReference>
<dbReference type="FunFam" id="2.40.37.10:FF:000002">
    <property type="entry name" value="Alanine racemase"/>
    <property type="match status" value="1"/>
</dbReference>
<name>A0A520MDH3_9GAMM</name>
<dbReference type="GO" id="GO:0005829">
    <property type="term" value="C:cytosol"/>
    <property type="evidence" value="ECO:0007669"/>
    <property type="project" value="TreeGrafter"/>
</dbReference>
<feature type="binding site" evidence="7 9">
    <location>
        <position position="308"/>
    </location>
    <ligand>
        <name>substrate</name>
    </ligand>
</feature>
<dbReference type="SUPFAM" id="SSF51419">
    <property type="entry name" value="PLP-binding barrel"/>
    <property type="match status" value="1"/>
</dbReference>
<dbReference type="InterPro" id="IPR009006">
    <property type="entry name" value="Ala_racemase/Decarboxylase_C"/>
</dbReference>
<dbReference type="GO" id="GO:0030632">
    <property type="term" value="P:D-alanine biosynthetic process"/>
    <property type="evidence" value="ECO:0007669"/>
    <property type="project" value="UniProtKB-UniRule"/>
</dbReference>
<feature type="active site" description="Proton acceptor; specific for L-alanine" evidence="7">
    <location>
        <position position="260"/>
    </location>
</feature>
<evidence type="ECO:0000256" key="8">
    <source>
        <dbReference type="PIRSR" id="PIRSR600821-50"/>
    </source>
</evidence>
<dbReference type="EMBL" id="SHBP01000015">
    <property type="protein sequence ID" value="RZO19241.1"/>
    <property type="molecule type" value="Genomic_DNA"/>
</dbReference>
<dbReference type="FunFam" id="3.20.20.10:FF:000002">
    <property type="entry name" value="Alanine racemase"/>
    <property type="match status" value="1"/>
</dbReference>
<dbReference type="CDD" id="cd06827">
    <property type="entry name" value="PLPDE_III_AR_proteobact"/>
    <property type="match status" value="1"/>
</dbReference>
<comment type="similarity">
    <text evidence="3 7">Belongs to the alanine racemase family.</text>
</comment>
<dbReference type="EC" id="5.1.1.1" evidence="4 7"/>
<dbReference type="Proteomes" id="UP000315889">
    <property type="component" value="Unassembled WGS sequence"/>
</dbReference>
<dbReference type="Gene3D" id="2.40.37.10">
    <property type="entry name" value="Lyase, Ornithine Decarboxylase, Chain A, domain 1"/>
    <property type="match status" value="1"/>
</dbReference>
<evidence type="ECO:0000256" key="7">
    <source>
        <dbReference type="HAMAP-Rule" id="MF_01201"/>
    </source>
</evidence>
<dbReference type="SUPFAM" id="SSF50621">
    <property type="entry name" value="Alanine racemase C-terminal domain-like"/>
    <property type="match status" value="1"/>
</dbReference>
<accession>A0A520MDH3</accession>
<dbReference type="NCBIfam" id="TIGR00492">
    <property type="entry name" value="alr"/>
    <property type="match status" value="1"/>
</dbReference>
<evidence type="ECO:0000259" key="10">
    <source>
        <dbReference type="SMART" id="SM01005"/>
    </source>
</evidence>
<dbReference type="AlphaFoldDB" id="A0A520MDH3"/>
<comment type="cofactor">
    <cofactor evidence="2 7 8">
        <name>pyridoxal 5'-phosphate</name>
        <dbReference type="ChEBI" id="CHEBI:597326"/>
    </cofactor>
</comment>
<evidence type="ECO:0000256" key="9">
    <source>
        <dbReference type="PIRSR" id="PIRSR600821-52"/>
    </source>
</evidence>
<evidence type="ECO:0000256" key="1">
    <source>
        <dbReference type="ARBA" id="ARBA00000316"/>
    </source>
</evidence>
<keyword evidence="5 7" id="KW-0663">Pyridoxal phosphate</keyword>
<feature type="domain" description="Alanine racemase C-terminal" evidence="10">
    <location>
        <begin position="239"/>
        <end position="363"/>
    </location>
</feature>
<reference evidence="11 12" key="1">
    <citation type="submission" date="2019-02" db="EMBL/GenBank/DDBJ databases">
        <title>Prokaryotic population dynamics and viral predation in marine succession experiment using metagenomics: the confinement effect.</title>
        <authorList>
            <person name="Haro-Moreno J.M."/>
            <person name="Rodriguez-Valera F."/>
            <person name="Lopez-Perez M."/>
        </authorList>
    </citation>
    <scope>NUCLEOTIDE SEQUENCE [LARGE SCALE GENOMIC DNA]</scope>
    <source>
        <strain evidence="11">MED-G170</strain>
    </source>
</reference>
<dbReference type="GO" id="GO:0030170">
    <property type="term" value="F:pyridoxal phosphate binding"/>
    <property type="evidence" value="ECO:0007669"/>
    <property type="project" value="UniProtKB-UniRule"/>
</dbReference>
<organism evidence="11 12">
    <name type="scientific">SAR92 clade bacterium</name>
    <dbReference type="NCBI Taxonomy" id="2315479"/>
    <lineage>
        <taxon>Bacteria</taxon>
        <taxon>Pseudomonadati</taxon>
        <taxon>Pseudomonadota</taxon>
        <taxon>Gammaproteobacteria</taxon>
        <taxon>Cellvibrionales</taxon>
        <taxon>Porticoccaceae</taxon>
        <taxon>SAR92 clade</taxon>
    </lineage>
</organism>
<proteinExistence type="inferred from homology"/>
<gene>
    <name evidence="11" type="primary">alr</name>
    <name evidence="11" type="ORF">EVB03_08560</name>
</gene>
<dbReference type="InterPro" id="IPR001608">
    <property type="entry name" value="Ala_racemase_N"/>
</dbReference>
<dbReference type="Pfam" id="PF00842">
    <property type="entry name" value="Ala_racemase_C"/>
    <property type="match status" value="1"/>
</dbReference>
<comment type="catalytic activity">
    <reaction evidence="1 7">
        <text>L-alanine = D-alanine</text>
        <dbReference type="Rhea" id="RHEA:20249"/>
        <dbReference type="ChEBI" id="CHEBI:57416"/>
        <dbReference type="ChEBI" id="CHEBI:57972"/>
        <dbReference type="EC" id="5.1.1.1"/>
    </reaction>
</comment>
<dbReference type="SMART" id="SM01005">
    <property type="entry name" value="Ala_racemase_C"/>
    <property type="match status" value="1"/>
</dbReference>
<dbReference type="PANTHER" id="PTHR30511:SF0">
    <property type="entry name" value="ALANINE RACEMASE, CATABOLIC-RELATED"/>
    <property type="match status" value="1"/>
</dbReference>
<dbReference type="InterPro" id="IPR011079">
    <property type="entry name" value="Ala_racemase_C"/>
</dbReference>
<comment type="function">
    <text evidence="7">Catalyzes the interconversion of L-alanine and D-alanine. May also act on other amino acids.</text>
</comment>
<evidence type="ECO:0000256" key="5">
    <source>
        <dbReference type="ARBA" id="ARBA00022898"/>
    </source>
</evidence>
<evidence type="ECO:0000313" key="12">
    <source>
        <dbReference type="Proteomes" id="UP000315889"/>
    </source>
</evidence>
<comment type="pathway">
    <text evidence="7">Amino-acid biosynthesis; D-alanine biosynthesis; D-alanine from L-alanine: step 1/1.</text>
</comment>
<dbReference type="Gene3D" id="3.20.20.10">
    <property type="entry name" value="Alanine racemase"/>
    <property type="match status" value="1"/>
</dbReference>
<dbReference type="UniPathway" id="UPA00042">
    <property type="reaction ID" value="UER00497"/>
</dbReference>
<dbReference type="PRINTS" id="PR00992">
    <property type="entry name" value="ALARACEMASE"/>
</dbReference>
<evidence type="ECO:0000256" key="6">
    <source>
        <dbReference type="ARBA" id="ARBA00023235"/>
    </source>
</evidence>
<dbReference type="GO" id="GO:0008784">
    <property type="term" value="F:alanine racemase activity"/>
    <property type="evidence" value="ECO:0007669"/>
    <property type="project" value="UniProtKB-UniRule"/>
</dbReference>
<evidence type="ECO:0000256" key="3">
    <source>
        <dbReference type="ARBA" id="ARBA00007880"/>
    </source>
</evidence>
<dbReference type="InterPro" id="IPR029066">
    <property type="entry name" value="PLP-binding_barrel"/>
</dbReference>
<dbReference type="Pfam" id="PF01168">
    <property type="entry name" value="Ala_racemase_N"/>
    <property type="match status" value="1"/>
</dbReference>
<dbReference type="HAMAP" id="MF_01201">
    <property type="entry name" value="Ala_racemase"/>
    <property type="match status" value="1"/>
</dbReference>
<protein>
    <recommendedName>
        <fullName evidence="4 7">Alanine racemase</fullName>
        <ecNumber evidence="4 7">5.1.1.1</ecNumber>
    </recommendedName>
</protein>